<dbReference type="EC" id="3.5.4.10" evidence="10"/>
<dbReference type="FunFam" id="3.40.50.1380:FF:000001">
    <property type="entry name" value="Bifunctional purine biosynthesis protein PurH"/>
    <property type="match status" value="1"/>
</dbReference>
<comment type="catalytic activity">
    <reaction evidence="9 10">
        <text>IMP + H2O = 5-formamido-1-(5-phospho-D-ribosyl)imidazole-4-carboxamide</text>
        <dbReference type="Rhea" id="RHEA:18445"/>
        <dbReference type="ChEBI" id="CHEBI:15377"/>
        <dbReference type="ChEBI" id="CHEBI:58053"/>
        <dbReference type="ChEBI" id="CHEBI:58467"/>
        <dbReference type="EC" id="3.5.4.10"/>
    </reaction>
</comment>
<dbReference type="GO" id="GO:0004643">
    <property type="term" value="F:phosphoribosylaminoimidazolecarboxamide formyltransferase activity"/>
    <property type="evidence" value="ECO:0007669"/>
    <property type="project" value="UniProtKB-UniRule"/>
</dbReference>
<evidence type="ECO:0000256" key="6">
    <source>
        <dbReference type="ARBA" id="ARBA00022801"/>
    </source>
</evidence>
<protein>
    <recommendedName>
        <fullName evidence="10">Bifunctional purine biosynthesis protein PurH</fullName>
    </recommendedName>
    <domain>
        <recommendedName>
            <fullName evidence="10">Phosphoribosylaminoimidazolecarboxamide formyltransferase</fullName>
            <ecNumber evidence="10">2.1.2.3</ecNumber>
        </recommendedName>
        <alternativeName>
            <fullName evidence="10">AICAR transformylase</fullName>
        </alternativeName>
    </domain>
    <domain>
        <recommendedName>
            <fullName evidence="10">IMP cyclohydrolase</fullName>
            <ecNumber evidence="10">3.5.4.10</ecNumber>
        </recommendedName>
        <alternativeName>
            <fullName evidence="10">ATIC</fullName>
        </alternativeName>
        <alternativeName>
            <fullName evidence="10">IMP synthase</fullName>
        </alternativeName>
        <alternativeName>
            <fullName evidence="10">Inosinicase</fullName>
        </alternativeName>
    </domain>
</protein>
<evidence type="ECO:0000256" key="2">
    <source>
        <dbReference type="ARBA" id="ARBA00004954"/>
    </source>
</evidence>
<keyword evidence="5 10" id="KW-0658">Purine biosynthesis</keyword>
<dbReference type="AlphaFoldDB" id="A0A660SN47"/>
<comment type="similarity">
    <text evidence="3 10">Belongs to the PurH family.</text>
</comment>
<evidence type="ECO:0000256" key="3">
    <source>
        <dbReference type="ARBA" id="ARBA00007667"/>
    </source>
</evidence>
<dbReference type="GO" id="GO:0003937">
    <property type="term" value="F:IMP cyclohydrolase activity"/>
    <property type="evidence" value="ECO:0007669"/>
    <property type="project" value="UniProtKB-UniRule"/>
</dbReference>
<comment type="pathway">
    <text evidence="2 10">Purine metabolism; IMP biosynthesis via de novo pathway; 5-formamido-1-(5-phospho-D-ribosyl)imidazole-4-carboxamide from 5-amino-1-(5-phospho-D-ribosyl)imidazole-4-carboxamide (10-formyl THF route): step 1/1.</text>
</comment>
<dbReference type="NCBIfam" id="TIGR00355">
    <property type="entry name" value="purH"/>
    <property type="match status" value="1"/>
</dbReference>
<comment type="caution">
    <text evidence="12">The sequence shown here is derived from an EMBL/GenBank/DDBJ whole genome shotgun (WGS) entry which is preliminary data.</text>
</comment>
<dbReference type="InterPro" id="IPR024051">
    <property type="entry name" value="AICAR_Tfase_dup_dom_sf"/>
</dbReference>
<evidence type="ECO:0000256" key="5">
    <source>
        <dbReference type="ARBA" id="ARBA00022755"/>
    </source>
</evidence>
<keyword evidence="6 10" id="KW-0378">Hydrolase</keyword>
<comment type="pathway">
    <text evidence="1 10">Purine metabolism; IMP biosynthesis via de novo pathway; IMP from 5-formamido-1-(5-phospho-D-ribosyl)imidazole-4-carboxamide: step 1/1.</text>
</comment>
<feature type="domain" description="MGS-like" evidence="11">
    <location>
        <begin position="1"/>
        <end position="144"/>
    </location>
</feature>
<dbReference type="Pfam" id="PF01808">
    <property type="entry name" value="AICARFT_IMPCHas"/>
    <property type="match status" value="1"/>
</dbReference>
<dbReference type="GO" id="GO:0006189">
    <property type="term" value="P:'de novo' IMP biosynthetic process"/>
    <property type="evidence" value="ECO:0007669"/>
    <property type="project" value="UniProtKB-UniRule"/>
</dbReference>
<reference evidence="12 13" key="1">
    <citation type="submission" date="2018-06" db="EMBL/GenBank/DDBJ databases">
        <title>Extensive metabolic versatility and redundancy in microbially diverse, dynamic hydrothermal sediments.</title>
        <authorList>
            <person name="Dombrowski N."/>
            <person name="Teske A."/>
            <person name="Baker B.J."/>
        </authorList>
    </citation>
    <scope>NUCLEOTIDE SEQUENCE [LARGE SCALE GENOMIC DNA]</scope>
    <source>
        <strain evidence="12">B10_G13</strain>
    </source>
</reference>
<dbReference type="NCBIfam" id="NF002049">
    <property type="entry name" value="PRK00881.1"/>
    <property type="match status" value="1"/>
</dbReference>
<comment type="catalytic activity">
    <reaction evidence="8 10">
        <text>(6R)-10-formyltetrahydrofolate + 5-amino-1-(5-phospho-beta-D-ribosyl)imidazole-4-carboxamide = 5-formamido-1-(5-phospho-D-ribosyl)imidazole-4-carboxamide + (6S)-5,6,7,8-tetrahydrofolate</text>
        <dbReference type="Rhea" id="RHEA:22192"/>
        <dbReference type="ChEBI" id="CHEBI:57453"/>
        <dbReference type="ChEBI" id="CHEBI:58467"/>
        <dbReference type="ChEBI" id="CHEBI:58475"/>
        <dbReference type="ChEBI" id="CHEBI:195366"/>
        <dbReference type="EC" id="2.1.2.3"/>
    </reaction>
</comment>
<sequence length="510" mass="57155">MKKALISVYSKEDIVEFAKSLIEKGYEIISTGGTFKILTNNSVKVINVSDLTGSPEMIEGRVKTLHPKIFAGILAKRDNEKHINELKENNINPIDIVVCNLYPFYKSAYKMHLPEDEVLENIDIGGVSLIRAAAKNYKDVIVVTDADDYNLVISNMDEDGNIPREIKKNLAKKAFNYTAIYDSLIVNYFGNEILPDNFIIGLKKTFDVRYGENPHQRAAIYKDIFNNQTSYFTSEQLHGKQLSFNNIMDLEVAKNIVIEFDKPSCAIVKHANPCGVGISNNIFDAYKLSYISDPISAYGSIVALNRKLDIETASEIKSNFVEVVVAPDFEDEAFKILSTKKNIRLIKYNDIYNSKRELIMKSIPGGMLIQEDDMIFEDDKIWKVVTEREPTDKEWNAMKFAWRVAKHVKSNAIVLTSNSRTIGIGAGQMSRIDSCELAIKKAGAVGSYTGGTAMASDGFFPFRDSIDMASKAGITCVIQPGGSIRDKEIIDACNEHNITMLFTGIRHFKH</sequence>
<dbReference type="EMBL" id="QNBD01000042">
    <property type="protein sequence ID" value="RKX72179.1"/>
    <property type="molecule type" value="Genomic_DNA"/>
</dbReference>
<dbReference type="SUPFAM" id="SSF53927">
    <property type="entry name" value="Cytidine deaminase-like"/>
    <property type="match status" value="1"/>
</dbReference>
<evidence type="ECO:0000256" key="8">
    <source>
        <dbReference type="ARBA" id="ARBA00050488"/>
    </source>
</evidence>
<dbReference type="EC" id="2.1.2.3" evidence="10"/>
<dbReference type="Gene3D" id="3.40.140.20">
    <property type="match status" value="2"/>
</dbReference>
<evidence type="ECO:0000256" key="1">
    <source>
        <dbReference type="ARBA" id="ARBA00004844"/>
    </source>
</evidence>
<dbReference type="PANTHER" id="PTHR11692">
    <property type="entry name" value="BIFUNCTIONAL PURINE BIOSYNTHESIS PROTEIN PURH"/>
    <property type="match status" value="1"/>
</dbReference>
<dbReference type="Proteomes" id="UP000271125">
    <property type="component" value="Unassembled WGS sequence"/>
</dbReference>
<dbReference type="SMART" id="SM00798">
    <property type="entry name" value="AICARFT_IMPCHas"/>
    <property type="match status" value="1"/>
</dbReference>
<evidence type="ECO:0000259" key="11">
    <source>
        <dbReference type="PROSITE" id="PS51855"/>
    </source>
</evidence>
<evidence type="ECO:0000256" key="9">
    <source>
        <dbReference type="ARBA" id="ARBA00050687"/>
    </source>
</evidence>
<dbReference type="SMART" id="SM00851">
    <property type="entry name" value="MGS"/>
    <property type="match status" value="1"/>
</dbReference>
<evidence type="ECO:0000256" key="10">
    <source>
        <dbReference type="HAMAP-Rule" id="MF_00139"/>
    </source>
</evidence>
<comment type="domain">
    <text evidence="10">The IMP cyclohydrolase activity resides in the N-terminal region.</text>
</comment>
<gene>
    <name evidence="10 12" type="primary">purH</name>
    <name evidence="12" type="ORF">DRP43_01370</name>
</gene>
<dbReference type="CDD" id="cd01421">
    <property type="entry name" value="IMPCH"/>
    <property type="match status" value="1"/>
</dbReference>
<keyword evidence="4 10" id="KW-0808">Transferase</keyword>
<dbReference type="PIRSF" id="PIRSF000414">
    <property type="entry name" value="AICARFT_IMPCHas"/>
    <property type="match status" value="1"/>
</dbReference>
<dbReference type="PANTHER" id="PTHR11692:SF0">
    <property type="entry name" value="BIFUNCTIONAL PURINE BIOSYNTHESIS PROTEIN ATIC"/>
    <property type="match status" value="1"/>
</dbReference>
<evidence type="ECO:0000256" key="4">
    <source>
        <dbReference type="ARBA" id="ARBA00022679"/>
    </source>
</evidence>
<dbReference type="InterPro" id="IPR036914">
    <property type="entry name" value="MGS-like_dom_sf"/>
</dbReference>
<name>A0A660SN47_UNCT6</name>
<dbReference type="Pfam" id="PF02142">
    <property type="entry name" value="MGS"/>
    <property type="match status" value="1"/>
</dbReference>
<dbReference type="Gene3D" id="3.40.50.1380">
    <property type="entry name" value="Methylglyoxal synthase-like domain"/>
    <property type="match status" value="1"/>
</dbReference>
<dbReference type="UniPathway" id="UPA00074">
    <property type="reaction ID" value="UER00133"/>
</dbReference>
<organism evidence="12 13">
    <name type="scientific">candidate division TA06 bacterium</name>
    <dbReference type="NCBI Taxonomy" id="2250710"/>
    <lineage>
        <taxon>Bacteria</taxon>
        <taxon>Bacteria division TA06</taxon>
    </lineage>
</organism>
<dbReference type="InterPro" id="IPR002695">
    <property type="entry name" value="PurH-like"/>
</dbReference>
<dbReference type="InterPro" id="IPR011607">
    <property type="entry name" value="MGS-like_dom"/>
</dbReference>
<dbReference type="PROSITE" id="PS51855">
    <property type="entry name" value="MGS"/>
    <property type="match status" value="1"/>
</dbReference>
<dbReference type="GO" id="GO:0005829">
    <property type="term" value="C:cytosol"/>
    <property type="evidence" value="ECO:0007669"/>
    <property type="project" value="TreeGrafter"/>
</dbReference>
<dbReference type="HAMAP" id="MF_00139">
    <property type="entry name" value="PurH"/>
    <property type="match status" value="1"/>
</dbReference>
<accession>A0A660SN47</accession>
<evidence type="ECO:0000256" key="7">
    <source>
        <dbReference type="ARBA" id="ARBA00023268"/>
    </source>
</evidence>
<dbReference type="SUPFAM" id="SSF52335">
    <property type="entry name" value="Methylglyoxal synthase-like"/>
    <property type="match status" value="1"/>
</dbReference>
<keyword evidence="7 10" id="KW-0511">Multifunctional enzyme</keyword>
<proteinExistence type="inferred from homology"/>
<dbReference type="InterPro" id="IPR016193">
    <property type="entry name" value="Cytidine_deaminase-like"/>
</dbReference>
<dbReference type="FunFam" id="3.40.140.20:FF:000001">
    <property type="entry name" value="Bifunctional purine biosynthesis protein PurH"/>
    <property type="match status" value="1"/>
</dbReference>
<evidence type="ECO:0000313" key="12">
    <source>
        <dbReference type="EMBL" id="RKX72179.1"/>
    </source>
</evidence>
<evidence type="ECO:0000313" key="13">
    <source>
        <dbReference type="Proteomes" id="UP000271125"/>
    </source>
</evidence>